<dbReference type="Pfam" id="PF01370">
    <property type="entry name" value="Epimerase"/>
    <property type="match status" value="1"/>
</dbReference>
<sequence length="76" mass="8033">MKIIVVGAAGDIGQAACRALEARHEIITVGRSRGTYRVDVADIEAVKQLYRSVGSFDAVVSCAGDTTFAPLEALDH</sequence>
<dbReference type="Proteomes" id="UP000199541">
    <property type="component" value="Unassembled WGS sequence"/>
</dbReference>
<feature type="domain" description="NAD-dependent epimerase/dehydratase" evidence="1">
    <location>
        <begin position="3"/>
        <end position="66"/>
    </location>
</feature>
<organism evidence="2 5">
    <name type="scientific">Allgaiera indica</name>
    <dbReference type="NCBI Taxonomy" id="765699"/>
    <lineage>
        <taxon>Bacteria</taxon>
        <taxon>Pseudomonadati</taxon>
        <taxon>Pseudomonadota</taxon>
        <taxon>Alphaproteobacteria</taxon>
        <taxon>Rhodobacterales</taxon>
        <taxon>Paracoccaceae</taxon>
        <taxon>Allgaiera</taxon>
    </lineage>
</organism>
<name>A0AAN5A0B7_9RHOB</name>
<evidence type="ECO:0000313" key="2">
    <source>
        <dbReference type="EMBL" id="GHE04124.1"/>
    </source>
</evidence>
<dbReference type="RefSeq" id="WP_244521040.1">
    <property type="nucleotide sequence ID" value="NZ_BNAB01000015.1"/>
</dbReference>
<dbReference type="SUPFAM" id="SSF51735">
    <property type="entry name" value="NAD(P)-binding Rossmann-fold domains"/>
    <property type="match status" value="1"/>
</dbReference>
<dbReference type="Gene3D" id="3.40.50.720">
    <property type="entry name" value="NAD(P)-binding Rossmann-like Domain"/>
    <property type="match status" value="1"/>
</dbReference>
<reference evidence="2" key="3">
    <citation type="submission" date="2023-06" db="EMBL/GenBank/DDBJ databases">
        <authorList>
            <person name="Sun Q."/>
            <person name="Zhou Y."/>
        </authorList>
    </citation>
    <scope>NUCLEOTIDE SEQUENCE</scope>
    <source>
        <strain evidence="2">CGMCC 1.10859</strain>
    </source>
</reference>
<evidence type="ECO:0000313" key="3">
    <source>
        <dbReference type="EMBL" id="SDX49655.1"/>
    </source>
</evidence>
<evidence type="ECO:0000313" key="5">
    <source>
        <dbReference type="Proteomes" id="UP000634647"/>
    </source>
</evidence>
<proteinExistence type="predicted"/>
<dbReference type="EMBL" id="BNAB01000015">
    <property type="protein sequence ID" value="GHE04124.1"/>
    <property type="molecule type" value="Genomic_DNA"/>
</dbReference>
<dbReference type="InterPro" id="IPR001509">
    <property type="entry name" value="Epimerase_deHydtase"/>
</dbReference>
<dbReference type="Proteomes" id="UP000634647">
    <property type="component" value="Unassembled WGS sequence"/>
</dbReference>
<protein>
    <submittedName>
        <fullName evidence="3">NAD dependent epimerase/dehydratase family protein</fullName>
    </submittedName>
</protein>
<comment type="caution">
    <text evidence="2">The sequence shown here is derived from an EMBL/GenBank/DDBJ whole genome shotgun (WGS) entry which is preliminary data.</text>
</comment>
<dbReference type="AlphaFoldDB" id="A0AAN5A0B7"/>
<accession>A0AAN5A0B7</accession>
<evidence type="ECO:0000313" key="4">
    <source>
        <dbReference type="Proteomes" id="UP000199541"/>
    </source>
</evidence>
<reference evidence="2" key="1">
    <citation type="journal article" date="2014" name="Int. J. Syst. Evol. Microbiol.">
        <title>Complete genome sequence of Corynebacterium casei LMG S-19264T (=DSM 44701T), isolated from a smear-ripened cheese.</title>
        <authorList>
            <consortium name="US DOE Joint Genome Institute (JGI-PGF)"/>
            <person name="Walter F."/>
            <person name="Albersmeier A."/>
            <person name="Kalinowski J."/>
            <person name="Ruckert C."/>
        </authorList>
    </citation>
    <scope>NUCLEOTIDE SEQUENCE</scope>
    <source>
        <strain evidence="2">CGMCC 1.10859</strain>
    </source>
</reference>
<evidence type="ECO:0000259" key="1">
    <source>
        <dbReference type="Pfam" id="PF01370"/>
    </source>
</evidence>
<dbReference type="EMBL" id="FNOB01000018">
    <property type="protein sequence ID" value="SDX49655.1"/>
    <property type="molecule type" value="Genomic_DNA"/>
</dbReference>
<keyword evidence="4" id="KW-1185">Reference proteome</keyword>
<reference evidence="3 4" key="2">
    <citation type="submission" date="2016-10" db="EMBL/GenBank/DDBJ databases">
        <authorList>
            <person name="Varghese N."/>
            <person name="Submissions S."/>
        </authorList>
    </citation>
    <scope>NUCLEOTIDE SEQUENCE [LARGE SCALE GENOMIC DNA]</scope>
    <source>
        <strain evidence="3 4">DSM 24802</strain>
    </source>
</reference>
<gene>
    <name evidence="2" type="ORF">GCM10008024_29970</name>
    <name evidence="3" type="ORF">SAMN05444006_11819</name>
</gene>
<dbReference type="InterPro" id="IPR036291">
    <property type="entry name" value="NAD(P)-bd_dom_sf"/>
</dbReference>